<organism evidence="3">
    <name type="scientific">Oryza sativa subsp. japonica</name>
    <name type="common">Rice</name>
    <dbReference type="NCBI Taxonomy" id="39947"/>
    <lineage>
        <taxon>Eukaryota</taxon>
        <taxon>Viridiplantae</taxon>
        <taxon>Streptophyta</taxon>
        <taxon>Embryophyta</taxon>
        <taxon>Tracheophyta</taxon>
        <taxon>Spermatophyta</taxon>
        <taxon>Magnoliopsida</taxon>
        <taxon>Liliopsida</taxon>
        <taxon>Poales</taxon>
        <taxon>Poaceae</taxon>
        <taxon>BOP clade</taxon>
        <taxon>Oryzoideae</taxon>
        <taxon>Oryzeae</taxon>
        <taxon>Oryzinae</taxon>
        <taxon>Oryza</taxon>
        <taxon>Oryza sativa</taxon>
    </lineage>
</organism>
<evidence type="ECO:0000313" key="3">
    <source>
        <dbReference type="EMBL" id="EEE53472.1"/>
    </source>
</evidence>
<dbReference type="AlphaFoldDB" id="B9GDW5"/>
<keyword evidence="1" id="KW-0611">Plant defense</keyword>
<dbReference type="InterPro" id="IPR036041">
    <property type="entry name" value="Ribosome-inact_prot_sf"/>
</dbReference>
<dbReference type="SUPFAM" id="SSF56371">
    <property type="entry name" value="Ribosome inactivating proteins (RIP)"/>
    <property type="match status" value="1"/>
</dbReference>
<evidence type="ECO:0000256" key="2">
    <source>
        <dbReference type="SAM" id="MobiDB-lite"/>
    </source>
</evidence>
<comment type="similarity">
    <text evidence="1">Belongs to the ribosome-inactivating protein family.</text>
</comment>
<accession>B9GDW5</accession>
<keyword evidence="1" id="KW-0652">Protein synthesis inhibitor</keyword>
<evidence type="ECO:0000256" key="1">
    <source>
        <dbReference type="RuleBase" id="RU004915"/>
    </source>
</evidence>
<name>B9GDW5_ORYSJ</name>
<gene>
    <name evidence="3" type="ORF">OsJ_36607</name>
</gene>
<dbReference type="InterPro" id="IPR001574">
    <property type="entry name" value="Ribosome_inactivat_prot"/>
</dbReference>
<dbReference type="Gene3D" id="3.40.420.10">
    <property type="entry name" value="Ricin (A subunit), domain 1"/>
    <property type="match status" value="1"/>
</dbReference>
<feature type="compositionally biased region" description="Pro residues" evidence="2">
    <location>
        <begin position="280"/>
        <end position="290"/>
    </location>
</feature>
<dbReference type="Proteomes" id="UP000007752">
    <property type="component" value="Chromosome 12"/>
</dbReference>
<dbReference type="Pfam" id="PF00161">
    <property type="entry name" value="RIP"/>
    <property type="match status" value="1"/>
</dbReference>
<dbReference type="GO" id="GO:0017148">
    <property type="term" value="P:negative regulation of translation"/>
    <property type="evidence" value="ECO:0007669"/>
    <property type="project" value="UniProtKB-KW"/>
</dbReference>
<feature type="region of interest" description="Disordered" evidence="2">
    <location>
        <begin position="280"/>
        <end position="318"/>
    </location>
</feature>
<protein>
    <submittedName>
        <fullName evidence="3">Uncharacterized protein</fullName>
    </submittedName>
</protein>
<reference evidence="3" key="1">
    <citation type="journal article" date="2005" name="PLoS Biol.">
        <title>The genomes of Oryza sativa: a history of duplications.</title>
        <authorList>
            <person name="Yu J."/>
            <person name="Wang J."/>
            <person name="Lin W."/>
            <person name="Li S."/>
            <person name="Li H."/>
            <person name="Zhou J."/>
            <person name="Ni P."/>
            <person name="Dong W."/>
            <person name="Hu S."/>
            <person name="Zeng C."/>
            <person name="Zhang J."/>
            <person name="Zhang Y."/>
            <person name="Li R."/>
            <person name="Xu Z."/>
            <person name="Li S."/>
            <person name="Li X."/>
            <person name="Zheng H."/>
            <person name="Cong L."/>
            <person name="Lin L."/>
            <person name="Yin J."/>
            <person name="Geng J."/>
            <person name="Li G."/>
            <person name="Shi J."/>
            <person name="Liu J."/>
            <person name="Lv H."/>
            <person name="Li J."/>
            <person name="Wang J."/>
            <person name="Deng Y."/>
            <person name="Ran L."/>
            <person name="Shi X."/>
            <person name="Wang X."/>
            <person name="Wu Q."/>
            <person name="Li C."/>
            <person name="Ren X."/>
            <person name="Wang J."/>
            <person name="Wang X."/>
            <person name="Li D."/>
            <person name="Liu D."/>
            <person name="Zhang X."/>
            <person name="Ji Z."/>
            <person name="Zhao W."/>
            <person name="Sun Y."/>
            <person name="Zhang Z."/>
            <person name="Bao J."/>
            <person name="Han Y."/>
            <person name="Dong L."/>
            <person name="Ji J."/>
            <person name="Chen P."/>
            <person name="Wu S."/>
            <person name="Liu J."/>
            <person name="Xiao Y."/>
            <person name="Bu D."/>
            <person name="Tan J."/>
            <person name="Yang L."/>
            <person name="Ye C."/>
            <person name="Zhang J."/>
            <person name="Xu J."/>
            <person name="Zhou Y."/>
            <person name="Yu Y."/>
            <person name="Zhang B."/>
            <person name="Zhuang S."/>
            <person name="Wei H."/>
            <person name="Liu B."/>
            <person name="Lei M."/>
            <person name="Yu H."/>
            <person name="Li Y."/>
            <person name="Xu H."/>
            <person name="Wei S."/>
            <person name="He X."/>
            <person name="Fang L."/>
            <person name="Zhang Z."/>
            <person name="Zhang Y."/>
            <person name="Huang X."/>
            <person name="Su Z."/>
            <person name="Tong W."/>
            <person name="Li J."/>
            <person name="Tong Z."/>
            <person name="Li S."/>
            <person name="Ye J."/>
            <person name="Wang L."/>
            <person name="Fang L."/>
            <person name="Lei T."/>
            <person name="Chen C."/>
            <person name="Chen H."/>
            <person name="Xu Z."/>
            <person name="Li H."/>
            <person name="Huang H."/>
            <person name="Zhang F."/>
            <person name="Xu H."/>
            <person name="Li N."/>
            <person name="Zhao C."/>
            <person name="Li S."/>
            <person name="Dong L."/>
            <person name="Huang Y."/>
            <person name="Li L."/>
            <person name="Xi Y."/>
            <person name="Qi Q."/>
            <person name="Li W."/>
            <person name="Zhang B."/>
            <person name="Hu W."/>
            <person name="Zhang Y."/>
            <person name="Tian X."/>
            <person name="Jiao Y."/>
            <person name="Liang X."/>
            <person name="Jin J."/>
            <person name="Gao L."/>
            <person name="Zheng W."/>
            <person name="Hao B."/>
            <person name="Liu S."/>
            <person name="Wang W."/>
            <person name="Yuan L."/>
            <person name="Cao M."/>
            <person name="McDermott J."/>
            <person name="Samudrala R."/>
            <person name="Wang J."/>
            <person name="Wong G.K."/>
            <person name="Yang H."/>
        </authorList>
    </citation>
    <scope>NUCLEOTIDE SEQUENCE [LARGE SCALE GENOMIC DNA]</scope>
</reference>
<comment type="catalytic activity">
    <reaction evidence="1">
        <text>Endohydrolysis of the N-glycosidic bond at one specific adenosine on the 28S rRNA.</text>
        <dbReference type="EC" id="3.2.2.22"/>
    </reaction>
</comment>
<dbReference type="GO" id="GO:0090729">
    <property type="term" value="F:toxin activity"/>
    <property type="evidence" value="ECO:0007669"/>
    <property type="project" value="UniProtKB-KW"/>
</dbReference>
<dbReference type="EMBL" id="CM000149">
    <property type="protein sequence ID" value="EEE53472.1"/>
    <property type="molecule type" value="Genomic_DNA"/>
</dbReference>
<dbReference type="InterPro" id="IPR016138">
    <property type="entry name" value="Ribosome_inactivat_prot_sub1"/>
</dbReference>
<proteinExistence type="inferred from homology"/>
<dbReference type="GO" id="GO:0030598">
    <property type="term" value="F:rRNA N-glycosylase activity"/>
    <property type="evidence" value="ECO:0007669"/>
    <property type="project" value="UniProtKB-EC"/>
</dbReference>
<keyword evidence="1" id="KW-0800">Toxin</keyword>
<sequence length="485" mass="52877">MKKIAENYDTRVEDIIKAMRKDTDVKFTFVVDGKKMIVPVTPAQNLTDVNGIYIIEITDGNLRLCLVADKYQNWFRGFITDKGNRFEIDHDTLPNIMKNSQSLHTNGMYPSLLGCEVSELKIGYHQLLAAFHTLARYGEGRRDLKKAKEAVAIFLILLFEGPRLLPVEQKMMNSLTQNLVAVVGTDKELINNWCGMSRNFYDENGYEMEVIISEETSEIVKNAVKTFGIMCRSRWDEWNIEVCQISPLLADGIAASYAEPTGLFFNELDALAAEFGPAVPSPPRVSPVPPSASGAGTSLPRTACTPPTGGEWLRPESPLPQQAPTLVVDVPDGVLYDVPMVVLDLDGRPLAHSLPSSVADNAALRAFLTSCSRPLPPALLSPPLPLPPLAAKAVGVVPKRSERIAAKMALEALEGPIHAVSRAQRNLMRKLGLVPERGPVTAEAVAAYNALFSKPLSQEHIIALSSLFSSSLPPAKAAEELVVCG</sequence>
<reference evidence="3" key="2">
    <citation type="submission" date="2008-12" db="EMBL/GenBank/DDBJ databases">
        <title>Improved gene annotation of the rice (Oryza sativa) genomes.</title>
        <authorList>
            <person name="Wang J."/>
            <person name="Li R."/>
            <person name="Fan W."/>
            <person name="Huang Q."/>
            <person name="Zhang J."/>
            <person name="Zhou Y."/>
            <person name="Hu Y."/>
            <person name="Zi S."/>
            <person name="Li J."/>
            <person name="Ni P."/>
            <person name="Zheng H."/>
            <person name="Zhang Y."/>
            <person name="Zhao M."/>
            <person name="Hao Q."/>
            <person name="McDermott J."/>
            <person name="Samudrala R."/>
            <person name="Kristiansen K."/>
            <person name="Wong G.K.-S."/>
        </authorList>
    </citation>
    <scope>NUCLEOTIDE SEQUENCE</scope>
</reference>
<dbReference type="GO" id="GO:0006952">
    <property type="term" value="P:defense response"/>
    <property type="evidence" value="ECO:0007669"/>
    <property type="project" value="UniProtKB-KW"/>
</dbReference>
<keyword evidence="1" id="KW-0378">Hydrolase</keyword>